<evidence type="ECO:0000313" key="3">
    <source>
        <dbReference type="Proteomes" id="UP001500724"/>
    </source>
</evidence>
<keyword evidence="3" id="KW-1185">Reference proteome</keyword>
<feature type="transmembrane region" description="Helical" evidence="1">
    <location>
        <begin position="97"/>
        <end position="114"/>
    </location>
</feature>
<name>A0ABP3SYX1_9ACTN</name>
<dbReference type="Proteomes" id="UP001500724">
    <property type="component" value="Unassembled WGS sequence"/>
</dbReference>
<proteinExistence type="predicted"/>
<gene>
    <name evidence="2" type="ORF">GCM10009535_52940</name>
</gene>
<feature type="transmembrane region" description="Helical" evidence="1">
    <location>
        <begin position="64"/>
        <end position="85"/>
    </location>
</feature>
<feature type="transmembrane region" description="Helical" evidence="1">
    <location>
        <begin position="14"/>
        <end position="32"/>
    </location>
</feature>
<organism evidence="2 3">
    <name type="scientific">Streptomyces thermocarboxydovorans</name>
    <dbReference type="NCBI Taxonomy" id="59298"/>
    <lineage>
        <taxon>Bacteria</taxon>
        <taxon>Bacillati</taxon>
        <taxon>Actinomycetota</taxon>
        <taxon>Actinomycetes</taxon>
        <taxon>Kitasatosporales</taxon>
        <taxon>Streptomycetaceae</taxon>
        <taxon>Streptomyces</taxon>
    </lineage>
</organism>
<keyword evidence="1" id="KW-1133">Transmembrane helix</keyword>
<feature type="transmembrane region" description="Helical" evidence="1">
    <location>
        <begin position="156"/>
        <end position="176"/>
    </location>
</feature>
<protein>
    <recommendedName>
        <fullName evidence="4">Integral membrane protein</fullName>
    </recommendedName>
</protein>
<reference evidence="3" key="1">
    <citation type="journal article" date="2019" name="Int. J. Syst. Evol. Microbiol.">
        <title>The Global Catalogue of Microorganisms (GCM) 10K type strain sequencing project: providing services to taxonomists for standard genome sequencing and annotation.</title>
        <authorList>
            <consortium name="The Broad Institute Genomics Platform"/>
            <consortium name="The Broad Institute Genome Sequencing Center for Infectious Disease"/>
            <person name="Wu L."/>
            <person name="Ma J."/>
        </authorList>
    </citation>
    <scope>NUCLEOTIDE SEQUENCE [LARGE SCALE GENOMIC DNA]</scope>
    <source>
        <strain evidence="3">JCM 10367</strain>
    </source>
</reference>
<keyword evidence="1" id="KW-0812">Transmembrane</keyword>
<accession>A0ABP3SYX1</accession>
<evidence type="ECO:0000313" key="2">
    <source>
        <dbReference type="EMBL" id="GAA0666553.1"/>
    </source>
</evidence>
<keyword evidence="1" id="KW-0472">Membrane</keyword>
<sequence length="248" mass="25768">MTTNSGVHKGKRPALLPVVLDVAVPVGTYYLLRSAAGMSEFAALAWSSVFPAVRTGWGLVRERAVNAFAVLILFVNVTSMVLGFVSGDARMMLVRESSVGSVIGIGVLVSVALGKPMMTSAMKPWLVRGQEEREAAWTRLMGGSEAFRRAERRFSVVWGAALLGECVVRVIGAYALPVDTMVWLGTVLMIVTLAGAFLVAGALGAGPMAAMLAAEVKTPGVCGTVTAAEGAEAAESSEEPEPAVVGVG</sequence>
<evidence type="ECO:0008006" key="4">
    <source>
        <dbReference type="Google" id="ProtNLM"/>
    </source>
</evidence>
<comment type="caution">
    <text evidence="2">The sequence shown here is derived from an EMBL/GenBank/DDBJ whole genome shotgun (WGS) entry which is preliminary data.</text>
</comment>
<dbReference type="RefSeq" id="WP_344006476.1">
    <property type="nucleotide sequence ID" value="NZ_BAAAGU010000071.1"/>
</dbReference>
<dbReference type="NCBIfam" id="NF041646">
    <property type="entry name" value="VC0807_fam"/>
    <property type="match status" value="1"/>
</dbReference>
<feature type="transmembrane region" description="Helical" evidence="1">
    <location>
        <begin position="182"/>
        <end position="203"/>
    </location>
</feature>
<dbReference type="EMBL" id="BAAAGU010000071">
    <property type="protein sequence ID" value="GAA0666553.1"/>
    <property type="molecule type" value="Genomic_DNA"/>
</dbReference>
<evidence type="ECO:0000256" key="1">
    <source>
        <dbReference type="SAM" id="Phobius"/>
    </source>
</evidence>